<dbReference type="AlphaFoldDB" id="A0AAV2KC82"/>
<dbReference type="Proteomes" id="UP001497482">
    <property type="component" value="Chromosome 18"/>
</dbReference>
<reference evidence="2 3" key="1">
    <citation type="submission" date="2024-04" db="EMBL/GenBank/DDBJ databases">
        <authorList>
            <person name="Waldvogel A.-M."/>
            <person name="Schoenle A."/>
        </authorList>
    </citation>
    <scope>NUCLEOTIDE SEQUENCE [LARGE SCALE GENOMIC DNA]</scope>
</reference>
<evidence type="ECO:0000313" key="3">
    <source>
        <dbReference type="Proteomes" id="UP001497482"/>
    </source>
</evidence>
<sequence>MMRGKIGMKGRSVSLREGRAFYKSALFLERLQPQQREGGPREDRGGDMRETWGRHGGDPAASLRPERPLTQGVPMEDHEIMEI</sequence>
<evidence type="ECO:0000256" key="1">
    <source>
        <dbReference type="SAM" id="MobiDB-lite"/>
    </source>
</evidence>
<feature type="compositionally biased region" description="Basic and acidic residues" evidence="1">
    <location>
        <begin position="38"/>
        <end position="57"/>
    </location>
</feature>
<protein>
    <submittedName>
        <fullName evidence="2">Uncharacterized protein</fullName>
    </submittedName>
</protein>
<proteinExistence type="predicted"/>
<accession>A0AAV2KC82</accession>
<keyword evidence="3" id="KW-1185">Reference proteome</keyword>
<name>A0AAV2KC82_KNICA</name>
<evidence type="ECO:0000313" key="2">
    <source>
        <dbReference type="EMBL" id="CAL1587555.1"/>
    </source>
</evidence>
<feature type="region of interest" description="Disordered" evidence="1">
    <location>
        <begin position="31"/>
        <end position="83"/>
    </location>
</feature>
<dbReference type="EMBL" id="OZ035840">
    <property type="protein sequence ID" value="CAL1587555.1"/>
    <property type="molecule type" value="Genomic_DNA"/>
</dbReference>
<gene>
    <name evidence="2" type="ORF">KC01_LOCUS17507</name>
</gene>
<organism evidence="2 3">
    <name type="scientific">Knipowitschia caucasica</name>
    <name type="common">Caucasian dwarf goby</name>
    <name type="synonym">Pomatoschistus caucasicus</name>
    <dbReference type="NCBI Taxonomy" id="637954"/>
    <lineage>
        <taxon>Eukaryota</taxon>
        <taxon>Metazoa</taxon>
        <taxon>Chordata</taxon>
        <taxon>Craniata</taxon>
        <taxon>Vertebrata</taxon>
        <taxon>Euteleostomi</taxon>
        <taxon>Actinopterygii</taxon>
        <taxon>Neopterygii</taxon>
        <taxon>Teleostei</taxon>
        <taxon>Neoteleostei</taxon>
        <taxon>Acanthomorphata</taxon>
        <taxon>Gobiaria</taxon>
        <taxon>Gobiiformes</taxon>
        <taxon>Gobioidei</taxon>
        <taxon>Gobiidae</taxon>
        <taxon>Gobiinae</taxon>
        <taxon>Knipowitschia</taxon>
    </lineage>
</organism>